<accession>A0AAD9QAS4</accession>
<feature type="compositionally biased region" description="Acidic residues" evidence="2">
    <location>
        <begin position="335"/>
        <end position="352"/>
    </location>
</feature>
<dbReference type="Proteomes" id="UP001249851">
    <property type="component" value="Unassembled WGS sequence"/>
</dbReference>
<dbReference type="InterPro" id="IPR016024">
    <property type="entry name" value="ARM-type_fold"/>
</dbReference>
<sequence length="391" mass="44914">MWSDLRAAVPQGSSALQSLASSLPDVVLASRAPSTSSKCFSSYNRWRSWARKHGLTVFSASPFHFAIYLRHLMTEAKTASPLESAVHSITWFHQLGGEPSPSDHPLVKSTLAGAQCPLARQAIKKEPITVSQFDDLAKLVRSDVRIEDDMLKLFIQASKTDQYRDGAWIVVASSRKATFPDGGCSLSQRAWLLLVGRGMGEMFCIQSKSCLKKEAVYISTTRFQICVKELFVQRFDPVTVSYAMLADVYPDNSRYFRGYCYRKEQDIQSRYNEVGWPFYQFWREWDQRQVGHEEALRERERRKTRERKDLSFRFWAGSMGHALAQNLRTRTIIDDFDDDDDDDDDEDDDDDDHDHSDYDDVDDDNDDEDGDDDDDNDRNTNKFGGFSFFLI</sequence>
<dbReference type="SUPFAM" id="SSF48371">
    <property type="entry name" value="ARM repeat"/>
    <property type="match status" value="1"/>
</dbReference>
<feature type="compositionally biased region" description="Acidic residues" evidence="2">
    <location>
        <begin position="359"/>
        <end position="376"/>
    </location>
</feature>
<dbReference type="EMBL" id="JARQWQ010000047">
    <property type="protein sequence ID" value="KAK2557857.1"/>
    <property type="molecule type" value="Genomic_DNA"/>
</dbReference>
<dbReference type="InterPro" id="IPR010998">
    <property type="entry name" value="Integrase_recombinase_N"/>
</dbReference>
<gene>
    <name evidence="3" type="ORF">P5673_019833</name>
</gene>
<organism evidence="3 4">
    <name type="scientific">Acropora cervicornis</name>
    <name type="common">Staghorn coral</name>
    <dbReference type="NCBI Taxonomy" id="6130"/>
    <lineage>
        <taxon>Eukaryota</taxon>
        <taxon>Metazoa</taxon>
        <taxon>Cnidaria</taxon>
        <taxon>Anthozoa</taxon>
        <taxon>Hexacorallia</taxon>
        <taxon>Scleractinia</taxon>
        <taxon>Astrocoeniina</taxon>
        <taxon>Acroporidae</taxon>
        <taxon>Acropora</taxon>
    </lineage>
</organism>
<evidence type="ECO:0000313" key="4">
    <source>
        <dbReference type="Proteomes" id="UP001249851"/>
    </source>
</evidence>
<dbReference type="SUPFAM" id="SSF47823">
    <property type="entry name" value="lambda integrase-like, N-terminal domain"/>
    <property type="match status" value="1"/>
</dbReference>
<dbReference type="GO" id="GO:0003677">
    <property type="term" value="F:DNA binding"/>
    <property type="evidence" value="ECO:0007669"/>
    <property type="project" value="UniProtKB-KW"/>
</dbReference>
<keyword evidence="1" id="KW-0238">DNA-binding</keyword>
<protein>
    <submittedName>
        <fullName evidence="3">Uncharacterized protein</fullName>
    </submittedName>
</protein>
<reference evidence="3" key="2">
    <citation type="journal article" date="2023" name="Science">
        <title>Genomic signatures of disease resistance in endangered staghorn corals.</title>
        <authorList>
            <person name="Vollmer S.V."/>
            <person name="Selwyn J.D."/>
            <person name="Despard B.A."/>
            <person name="Roesel C.L."/>
        </authorList>
    </citation>
    <scope>NUCLEOTIDE SEQUENCE</scope>
    <source>
        <strain evidence="3">K2</strain>
    </source>
</reference>
<reference evidence="3" key="1">
    <citation type="journal article" date="2023" name="G3 (Bethesda)">
        <title>Whole genome assembly and annotation of the endangered Caribbean coral Acropora cervicornis.</title>
        <authorList>
            <person name="Selwyn J.D."/>
            <person name="Vollmer S.V."/>
        </authorList>
    </citation>
    <scope>NUCLEOTIDE SEQUENCE</scope>
    <source>
        <strain evidence="3">K2</strain>
    </source>
</reference>
<dbReference type="PANTHER" id="PTHR34605">
    <property type="entry name" value="PHAGE_INTEGRASE DOMAIN-CONTAINING PROTEIN"/>
    <property type="match status" value="1"/>
</dbReference>
<dbReference type="Gene3D" id="1.10.150.130">
    <property type="match status" value="1"/>
</dbReference>
<dbReference type="AlphaFoldDB" id="A0AAD9QAS4"/>
<name>A0AAD9QAS4_ACRCE</name>
<dbReference type="PANTHER" id="PTHR34605:SF6">
    <property type="entry name" value="TYR RECOMBINASE DOMAIN-CONTAINING PROTEIN"/>
    <property type="match status" value="1"/>
</dbReference>
<proteinExistence type="predicted"/>
<evidence type="ECO:0000256" key="1">
    <source>
        <dbReference type="ARBA" id="ARBA00023125"/>
    </source>
</evidence>
<evidence type="ECO:0000256" key="2">
    <source>
        <dbReference type="SAM" id="MobiDB-lite"/>
    </source>
</evidence>
<dbReference type="InterPro" id="IPR052925">
    <property type="entry name" value="Phage_Integrase-like_Recomb"/>
</dbReference>
<comment type="caution">
    <text evidence="3">The sequence shown here is derived from an EMBL/GenBank/DDBJ whole genome shotgun (WGS) entry which is preliminary data.</text>
</comment>
<keyword evidence="4" id="KW-1185">Reference proteome</keyword>
<evidence type="ECO:0000313" key="3">
    <source>
        <dbReference type="EMBL" id="KAK2557857.1"/>
    </source>
</evidence>
<feature type="region of interest" description="Disordered" evidence="2">
    <location>
        <begin position="335"/>
        <end position="391"/>
    </location>
</feature>